<dbReference type="SUPFAM" id="SSF52141">
    <property type="entry name" value="Uracil-DNA glycosylase-like"/>
    <property type="match status" value="1"/>
</dbReference>
<keyword evidence="5" id="KW-0408">Iron</keyword>
<dbReference type="GO" id="GO:0046872">
    <property type="term" value="F:metal ion binding"/>
    <property type="evidence" value="ECO:0007669"/>
    <property type="project" value="UniProtKB-KW"/>
</dbReference>
<dbReference type="AlphaFoldDB" id="D1AMB4"/>
<dbReference type="Pfam" id="PF03167">
    <property type="entry name" value="UDG"/>
    <property type="match status" value="1"/>
</dbReference>
<keyword evidence="7" id="KW-0234">DNA repair</keyword>
<keyword evidence="3" id="KW-0227">DNA damage</keyword>
<dbReference type="PANTHER" id="PTHR33693">
    <property type="entry name" value="TYPE-5 URACIL-DNA GLYCOSYLASE"/>
    <property type="match status" value="1"/>
</dbReference>
<dbReference type="EMBL" id="CP001739">
    <property type="protein sequence ID" value="ACZ09488.1"/>
    <property type="molecule type" value="Genomic_DNA"/>
</dbReference>
<dbReference type="Gene3D" id="3.40.470.10">
    <property type="entry name" value="Uracil-DNA glycosylase-like domain"/>
    <property type="match status" value="1"/>
</dbReference>
<dbReference type="STRING" id="526218.Sterm_2643"/>
<dbReference type="HOGENOM" id="CLU_044815_1_4_0"/>
<sequence length="184" mass="21467">MNIWDELEMEINICHKCPLEKVRSNPILGKGDKTSKVMFVLDQISEQEDNRGILLIDKKGEYFLKFLEFSKFDTDKVYMTNLFKCTAKGELAEKRIIKACEEYLLTQIALVNPKIIVTVGELVTRQFIKEDFNDMRDIVGKEFPYAGGIRILPVYDLMYLFKATDKEKWQLVKILEKLNNILDS</sequence>
<dbReference type="KEGG" id="str:Sterm_2643"/>
<evidence type="ECO:0000313" key="10">
    <source>
        <dbReference type="Proteomes" id="UP000000845"/>
    </source>
</evidence>
<evidence type="ECO:0000256" key="6">
    <source>
        <dbReference type="ARBA" id="ARBA00023014"/>
    </source>
</evidence>
<feature type="domain" description="Uracil-DNA glycosylase-like" evidence="8">
    <location>
        <begin position="29"/>
        <end position="178"/>
    </location>
</feature>
<evidence type="ECO:0000313" key="9">
    <source>
        <dbReference type="EMBL" id="ACZ09488.1"/>
    </source>
</evidence>
<keyword evidence="1" id="KW-0004">4Fe-4S</keyword>
<dbReference type="Proteomes" id="UP000000845">
    <property type="component" value="Chromosome"/>
</dbReference>
<dbReference type="GO" id="GO:0097506">
    <property type="term" value="F:deaminated base DNA N-glycosylase activity"/>
    <property type="evidence" value="ECO:0007669"/>
    <property type="project" value="UniProtKB-ARBA"/>
</dbReference>
<evidence type="ECO:0000256" key="5">
    <source>
        <dbReference type="ARBA" id="ARBA00023004"/>
    </source>
</evidence>
<evidence type="ECO:0000256" key="1">
    <source>
        <dbReference type="ARBA" id="ARBA00022485"/>
    </source>
</evidence>
<dbReference type="InterPro" id="IPR051536">
    <property type="entry name" value="UDG_Type-4/5"/>
</dbReference>
<protein>
    <submittedName>
        <fullName evidence="9">Uracil-DNA glycosylase-like protein</fullName>
    </submittedName>
</protein>
<name>D1AMB4_SEBTE</name>
<dbReference type="InterPro" id="IPR005122">
    <property type="entry name" value="Uracil-DNA_glycosylase-like"/>
</dbReference>
<keyword evidence="4" id="KW-0378">Hydrolase</keyword>
<keyword evidence="6" id="KW-0411">Iron-sulfur</keyword>
<accession>D1AMB4</accession>
<dbReference type="GO" id="GO:0006281">
    <property type="term" value="P:DNA repair"/>
    <property type="evidence" value="ECO:0007669"/>
    <property type="project" value="UniProtKB-KW"/>
</dbReference>
<dbReference type="RefSeq" id="WP_012862082.1">
    <property type="nucleotide sequence ID" value="NC_013517.1"/>
</dbReference>
<dbReference type="InterPro" id="IPR036895">
    <property type="entry name" value="Uracil-DNA_glycosylase-like_sf"/>
</dbReference>
<reference evidence="10" key="1">
    <citation type="submission" date="2009-09" db="EMBL/GenBank/DDBJ databases">
        <title>The complete chromosome of Sebaldella termitidis ATCC 33386.</title>
        <authorList>
            <consortium name="US DOE Joint Genome Institute (JGI-PGF)"/>
            <person name="Lucas S."/>
            <person name="Copeland A."/>
            <person name="Lapidus A."/>
            <person name="Glavina del Rio T."/>
            <person name="Dalin E."/>
            <person name="Tice H."/>
            <person name="Bruce D."/>
            <person name="Goodwin L."/>
            <person name="Pitluck S."/>
            <person name="Kyrpides N."/>
            <person name="Mavromatis K."/>
            <person name="Ivanova N."/>
            <person name="Mikhailova N."/>
            <person name="Sims D."/>
            <person name="Meincke L."/>
            <person name="Brettin T."/>
            <person name="Detter J.C."/>
            <person name="Han C."/>
            <person name="Larimer F."/>
            <person name="Land M."/>
            <person name="Hauser L."/>
            <person name="Markowitz V."/>
            <person name="Cheng J.F."/>
            <person name="Hugenholtz P."/>
            <person name="Woyke T."/>
            <person name="Wu D."/>
            <person name="Eisen J.A."/>
        </authorList>
    </citation>
    <scope>NUCLEOTIDE SEQUENCE [LARGE SCALE GENOMIC DNA]</scope>
    <source>
        <strain evidence="10">ATCC 33386 / NCTC 11300</strain>
    </source>
</reference>
<evidence type="ECO:0000256" key="4">
    <source>
        <dbReference type="ARBA" id="ARBA00022801"/>
    </source>
</evidence>
<dbReference type="PANTHER" id="PTHR33693:SF1">
    <property type="entry name" value="TYPE-4 URACIL-DNA GLYCOSYLASE"/>
    <property type="match status" value="1"/>
</dbReference>
<keyword evidence="2" id="KW-0479">Metal-binding</keyword>
<evidence type="ECO:0000256" key="7">
    <source>
        <dbReference type="ARBA" id="ARBA00023204"/>
    </source>
</evidence>
<dbReference type="CDD" id="cd10030">
    <property type="entry name" value="UDG-F4_TTUDGA_SPO1dp_like"/>
    <property type="match status" value="1"/>
</dbReference>
<reference evidence="9 10" key="2">
    <citation type="journal article" date="2010" name="Stand. Genomic Sci.">
        <title>Complete genome sequence of Sebaldella termitidis type strain (NCTC 11300).</title>
        <authorList>
            <person name="Harmon-Smith M."/>
            <person name="Celia L."/>
            <person name="Chertkov O."/>
            <person name="Lapidus A."/>
            <person name="Copeland A."/>
            <person name="Glavina Del Rio T."/>
            <person name="Nolan M."/>
            <person name="Lucas S."/>
            <person name="Tice H."/>
            <person name="Cheng J.F."/>
            <person name="Han C."/>
            <person name="Detter J.C."/>
            <person name="Bruce D."/>
            <person name="Goodwin L."/>
            <person name="Pitluck S."/>
            <person name="Pati A."/>
            <person name="Liolios K."/>
            <person name="Ivanova N."/>
            <person name="Mavromatis K."/>
            <person name="Mikhailova N."/>
            <person name="Chen A."/>
            <person name="Palaniappan K."/>
            <person name="Land M."/>
            <person name="Hauser L."/>
            <person name="Chang Y.J."/>
            <person name="Jeffries C.D."/>
            <person name="Brettin T."/>
            <person name="Goker M."/>
            <person name="Beck B."/>
            <person name="Bristow J."/>
            <person name="Eisen J.A."/>
            <person name="Markowitz V."/>
            <person name="Hugenholtz P."/>
            <person name="Kyrpides N.C."/>
            <person name="Klenk H.P."/>
            <person name="Chen F."/>
        </authorList>
    </citation>
    <scope>NUCLEOTIDE SEQUENCE [LARGE SCALE GENOMIC DNA]</scope>
    <source>
        <strain evidence="10">ATCC 33386 / NCTC 11300</strain>
    </source>
</reference>
<evidence type="ECO:0000259" key="8">
    <source>
        <dbReference type="Pfam" id="PF03167"/>
    </source>
</evidence>
<keyword evidence="10" id="KW-1185">Reference proteome</keyword>
<organism evidence="9 10">
    <name type="scientific">Sebaldella termitidis (strain ATCC 33386 / NCTC 11300)</name>
    <dbReference type="NCBI Taxonomy" id="526218"/>
    <lineage>
        <taxon>Bacteria</taxon>
        <taxon>Fusobacteriati</taxon>
        <taxon>Fusobacteriota</taxon>
        <taxon>Fusobacteriia</taxon>
        <taxon>Fusobacteriales</taxon>
        <taxon>Leptotrichiaceae</taxon>
        <taxon>Sebaldella</taxon>
    </lineage>
</organism>
<dbReference type="GO" id="GO:0051539">
    <property type="term" value="F:4 iron, 4 sulfur cluster binding"/>
    <property type="evidence" value="ECO:0007669"/>
    <property type="project" value="UniProtKB-KW"/>
</dbReference>
<evidence type="ECO:0000256" key="2">
    <source>
        <dbReference type="ARBA" id="ARBA00022723"/>
    </source>
</evidence>
<proteinExistence type="predicted"/>
<dbReference type="eggNOG" id="COG1573">
    <property type="taxonomic scope" value="Bacteria"/>
</dbReference>
<gene>
    <name evidence="9" type="ordered locus">Sterm_2643</name>
</gene>
<evidence type="ECO:0000256" key="3">
    <source>
        <dbReference type="ARBA" id="ARBA00022763"/>
    </source>
</evidence>